<dbReference type="GO" id="GO:0032981">
    <property type="term" value="P:mitochondrial respiratory chain complex I assembly"/>
    <property type="evidence" value="ECO:0007669"/>
    <property type="project" value="TreeGrafter"/>
</dbReference>
<evidence type="ECO:0000313" key="3">
    <source>
        <dbReference type="EMBL" id="EMR70549.1"/>
    </source>
</evidence>
<feature type="region of interest" description="Disordered" evidence="2">
    <location>
        <begin position="45"/>
        <end position="64"/>
    </location>
</feature>
<dbReference type="eggNOG" id="ENOG502S4QH">
    <property type="taxonomic scope" value="Eukaryota"/>
</dbReference>
<sequence>MSTTNQIGPVLKAWYQWKSLRLPWRKRFLVGLDLRGNTYWEFRLQRGDPTSHPNNSQSERPQSYPFRRIIHYPRSTYLSEVSVPPAWHQWLRYQRMEAPTLDEQVADVARQERIKVLAAEADARWAAKGSYMDRPGHEKGQAQAVPAPALDTERTQPQAQSVRSPGDEDVVSRGATASGTAAGGNDERIDEQRQQQQQQKKKKKKKAATKERGDDPWKNADARRGGPSETWQPEAWNPTTTTTTNTTKSASPKKGKR</sequence>
<dbReference type="PANTHER" id="PTHR32470:SF2">
    <property type="entry name" value="NADH DEHYDROGENASE [UBIQUINONE] 1 ALPHA SUBCOMPLEX ASSEMBLY FACTOR 2"/>
    <property type="match status" value="1"/>
</dbReference>
<evidence type="ECO:0000256" key="2">
    <source>
        <dbReference type="SAM" id="MobiDB-lite"/>
    </source>
</evidence>
<gene>
    <name evidence="3" type="ORF">UCREL1_2423</name>
</gene>
<dbReference type="Pfam" id="PF05071">
    <property type="entry name" value="NDUFA12"/>
    <property type="match status" value="1"/>
</dbReference>
<dbReference type="PANTHER" id="PTHR32470">
    <property type="entry name" value="ADH DEHYDROGENASE [UBIQUINONE] 1 ALPHA SUBCOMPLEX ASSEMBLY FACTOR 2"/>
    <property type="match status" value="1"/>
</dbReference>
<feature type="region of interest" description="Disordered" evidence="2">
    <location>
        <begin position="131"/>
        <end position="257"/>
    </location>
</feature>
<dbReference type="STRING" id="1287681.M7SVD5"/>
<dbReference type="HOGENOM" id="CLU_067876_0_0_1"/>
<evidence type="ECO:0000313" key="4">
    <source>
        <dbReference type="Proteomes" id="UP000012174"/>
    </source>
</evidence>
<feature type="compositionally biased region" description="Low complexity" evidence="2">
    <location>
        <begin position="174"/>
        <end position="184"/>
    </location>
</feature>
<dbReference type="KEGG" id="ela:UCREL1_2423"/>
<dbReference type="InterPro" id="IPR007763">
    <property type="entry name" value="NDUFA12"/>
</dbReference>
<dbReference type="OrthoDB" id="10255576at2759"/>
<accession>M7SVD5</accession>
<dbReference type="GO" id="GO:0045271">
    <property type="term" value="C:respiratory chain complex I"/>
    <property type="evidence" value="ECO:0007669"/>
    <property type="project" value="InterPro"/>
</dbReference>
<protein>
    <submittedName>
        <fullName evidence="3">Uncharacterized protein</fullName>
    </submittedName>
</protein>
<evidence type="ECO:0000256" key="1">
    <source>
        <dbReference type="ARBA" id="ARBA00007355"/>
    </source>
</evidence>
<name>M7SVD5_EUTLA</name>
<feature type="compositionally biased region" description="Basic and acidic residues" evidence="2">
    <location>
        <begin position="208"/>
        <end position="226"/>
    </location>
</feature>
<dbReference type="EMBL" id="KB705841">
    <property type="protein sequence ID" value="EMR70549.1"/>
    <property type="molecule type" value="Genomic_DNA"/>
</dbReference>
<dbReference type="GO" id="GO:0005739">
    <property type="term" value="C:mitochondrion"/>
    <property type="evidence" value="ECO:0007669"/>
    <property type="project" value="TreeGrafter"/>
</dbReference>
<feature type="compositionally biased region" description="Polar residues" evidence="2">
    <location>
        <begin position="51"/>
        <end position="61"/>
    </location>
</feature>
<keyword evidence="4" id="KW-1185">Reference proteome</keyword>
<dbReference type="AlphaFoldDB" id="M7SVD5"/>
<dbReference type="InterPro" id="IPR052618">
    <property type="entry name" value="ComplexI_NDUFA12"/>
</dbReference>
<comment type="similarity">
    <text evidence="1">Belongs to the complex I NDUFA12 subunit family.</text>
</comment>
<proteinExistence type="inferred from homology"/>
<organism evidence="3 4">
    <name type="scientific">Eutypa lata (strain UCR-EL1)</name>
    <name type="common">Grapevine dieback disease fungus</name>
    <name type="synonym">Eutypa armeniacae</name>
    <dbReference type="NCBI Taxonomy" id="1287681"/>
    <lineage>
        <taxon>Eukaryota</taxon>
        <taxon>Fungi</taxon>
        <taxon>Dikarya</taxon>
        <taxon>Ascomycota</taxon>
        <taxon>Pezizomycotina</taxon>
        <taxon>Sordariomycetes</taxon>
        <taxon>Xylariomycetidae</taxon>
        <taxon>Xylariales</taxon>
        <taxon>Diatrypaceae</taxon>
        <taxon>Eutypa</taxon>
    </lineage>
</organism>
<reference evidence="4" key="1">
    <citation type="journal article" date="2013" name="Genome Announc.">
        <title>Draft genome sequence of the grapevine dieback fungus Eutypa lata UCR-EL1.</title>
        <authorList>
            <person name="Blanco-Ulate B."/>
            <person name="Rolshausen P.E."/>
            <person name="Cantu D."/>
        </authorList>
    </citation>
    <scope>NUCLEOTIDE SEQUENCE [LARGE SCALE GENOMIC DNA]</scope>
    <source>
        <strain evidence="4">UCR-EL1</strain>
    </source>
</reference>
<dbReference type="OMA" id="TAQWHQW"/>
<dbReference type="Proteomes" id="UP000012174">
    <property type="component" value="Unassembled WGS sequence"/>
</dbReference>